<dbReference type="PANTHER" id="PTHR48459">
    <property type="entry name" value="CUE DOMAIN-CONTAINING PROTEIN"/>
    <property type="match status" value="1"/>
</dbReference>
<accession>A0AAQ3UTN1</accession>
<gene>
    <name evidence="3" type="ORF">U9M48_043863</name>
</gene>
<name>A0AAQ3UTN1_PASNO</name>
<dbReference type="AlphaFoldDB" id="A0AAQ3UTN1"/>
<evidence type="ECO:0000313" key="3">
    <source>
        <dbReference type="EMBL" id="WVZ98414.1"/>
    </source>
</evidence>
<feature type="coiled-coil region" evidence="1">
    <location>
        <begin position="307"/>
        <end position="369"/>
    </location>
</feature>
<dbReference type="PANTHER" id="PTHR48459:SF1">
    <property type="entry name" value="CUE DOMAIN-CONTAINING PROTEIN"/>
    <property type="match status" value="1"/>
</dbReference>
<dbReference type="Proteomes" id="UP001341281">
    <property type="component" value="Chromosome 10"/>
</dbReference>
<evidence type="ECO:0000313" key="4">
    <source>
        <dbReference type="Proteomes" id="UP001341281"/>
    </source>
</evidence>
<reference evidence="3 4" key="1">
    <citation type="submission" date="2024-02" db="EMBL/GenBank/DDBJ databases">
        <title>High-quality chromosome-scale genome assembly of Pensacola bahiagrass (Paspalum notatum Flugge var. saurae).</title>
        <authorList>
            <person name="Vega J.M."/>
            <person name="Podio M."/>
            <person name="Orjuela J."/>
            <person name="Siena L.A."/>
            <person name="Pessino S.C."/>
            <person name="Combes M.C."/>
            <person name="Mariac C."/>
            <person name="Albertini E."/>
            <person name="Pupilli F."/>
            <person name="Ortiz J.P.A."/>
            <person name="Leblanc O."/>
        </authorList>
    </citation>
    <scope>NUCLEOTIDE SEQUENCE [LARGE SCALE GENOMIC DNA]</scope>
    <source>
        <strain evidence="3">R1</strain>
        <tissue evidence="3">Leaf</tissue>
    </source>
</reference>
<dbReference type="EMBL" id="CP144754">
    <property type="protein sequence ID" value="WVZ98414.1"/>
    <property type="molecule type" value="Genomic_DNA"/>
</dbReference>
<protein>
    <recommendedName>
        <fullName evidence="5">CUE domain-containing protein</fullName>
    </recommendedName>
</protein>
<proteinExistence type="predicted"/>
<feature type="region of interest" description="Disordered" evidence="2">
    <location>
        <begin position="114"/>
        <end position="182"/>
    </location>
</feature>
<organism evidence="3 4">
    <name type="scientific">Paspalum notatum var. saurae</name>
    <dbReference type="NCBI Taxonomy" id="547442"/>
    <lineage>
        <taxon>Eukaryota</taxon>
        <taxon>Viridiplantae</taxon>
        <taxon>Streptophyta</taxon>
        <taxon>Embryophyta</taxon>
        <taxon>Tracheophyta</taxon>
        <taxon>Spermatophyta</taxon>
        <taxon>Magnoliopsida</taxon>
        <taxon>Liliopsida</taxon>
        <taxon>Poales</taxon>
        <taxon>Poaceae</taxon>
        <taxon>PACMAD clade</taxon>
        <taxon>Panicoideae</taxon>
        <taxon>Andropogonodae</taxon>
        <taxon>Paspaleae</taxon>
        <taxon>Paspalinae</taxon>
        <taxon>Paspalum</taxon>
    </lineage>
</organism>
<evidence type="ECO:0000256" key="2">
    <source>
        <dbReference type="SAM" id="MobiDB-lite"/>
    </source>
</evidence>
<feature type="compositionally biased region" description="Low complexity" evidence="2">
    <location>
        <begin position="135"/>
        <end position="157"/>
    </location>
</feature>
<keyword evidence="4" id="KW-1185">Reference proteome</keyword>
<sequence>MTEDSVLDGLMEVFPEVNFSTLIEVSIQFKDDIDAAADYIIQNALPNIAPDPSHPNTNGDLSIHGHQQAFDDSNTHTVDPVDNNTTSSCVQFDQPNLTTVEKQDSHMVKQLKQPPTGLYPEVFGVPSTSGQNHVSGESSSDSLLAGSDSLLASSQLQHTSSERNTEISDSEGDMSLHDNGSPRVNLRSSYAVDLESLDTVIAHEHYKKNTLMSNVAAISEMLQEVELNEENTKLAISEASQAGNDILAKVEELKEMTTLAVEENKKVEGEIFAEKSILATEAQGLQTRLFNISEETKSFLFTIDQMHNTLQRRLHAAEAERAAAEKEKLERVASAQKSLKDQELLLEAAKNESKRLEQQAKENAKLRELLTDRGHVVDALHGEMLGIFDSITQLKLRADIQSPVDEQWQHVSSSLSSSAVGDSAPFVLSSSAFDEPLQQVPFIMSRSTIDEAPSSLTGSFFDGPLQQISSRLSSSVRTARSNSSLDESLGSKNRGASALESNASLMNDERIADVSDGNFALDDSWDVVDDENIEYPTSVLKSTPMLL</sequence>
<evidence type="ECO:0008006" key="5">
    <source>
        <dbReference type="Google" id="ProtNLM"/>
    </source>
</evidence>
<keyword evidence="1" id="KW-0175">Coiled coil</keyword>
<evidence type="ECO:0000256" key="1">
    <source>
        <dbReference type="SAM" id="Coils"/>
    </source>
</evidence>